<name>A0ABN7T4P6_OIKDI</name>
<dbReference type="EMBL" id="OU015567">
    <property type="protein sequence ID" value="CAG5111094.1"/>
    <property type="molecule type" value="Genomic_DNA"/>
</dbReference>
<organism evidence="1 2">
    <name type="scientific">Oikopleura dioica</name>
    <name type="common">Tunicate</name>
    <dbReference type="NCBI Taxonomy" id="34765"/>
    <lineage>
        <taxon>Eukaryota</taxon>
        <taxon>Metazoa</taxon>
        <taxon>Chordata</taxon>
        <taxon>Tunicata</taxon>
        <taxon>Appendicularia</taxon>
        <taxon>Copelata</taxon>
        <taxon>Oikopleuridae</taxon>
        <taxon>Oikopleura</taxon>
    </lineage>
</organism>
<accession>A0ABN7T4P6</accession>
<evidence type="ECO:0000313" key="2">
    <source>
        <dbReference type="Proteomes" id="UP001158576"/>
    </source>
</evidence>
<protein>
    <submittedName>
        <fullName evidence="1">Oidioi.mRNA.OKI2018_I69.chr2.g5430.t1.cds</fullName>
    </submittedName>
</protein>
<sequence>MNTIFLQIYMIANMNNISWGTRCSTSSPQENSIYEHIAATKKDYFLKNTSRKFSSFTDPLEEQFWAKMLSAGVGHLSPLSDAKKK</sequence>
<evidence type="ECO:0000313" key="1">
    <source>
        <dbReference type="EMBL" id="CAG5111094.1"/>
    </source>
</evidence>
<proteinExistence type="predicted"/>
<dbReference type="Proteomes" id="UP001158576">
    <property type="component" value="Chromosome 2"/>
</dbReference>
<gene>
    <name evidence="1" type="ORF">OKIOD_LOCUS14195</name>
</gene>
<keyword evidence="2" id="KW-1185">Reference proteome</keyword>
<reference evidence="1 2" key="1">
    <citation type="submission" date="2021-04" db="EMBL/GenBank/DDBJ databases">
        <authorList>
            <person name="Bliznina A."/>
        </authorList>
    </citation>
    <scope>NUCLEOTIDE SEQUENCE [LARGE SCALE GENOMIC DNA]</scope>
</reference>